<name>A0A444VPE7_9FLAO</name>
<proteinExistence type="predicted"/>
<gene>
    <name evidence="1" type="ORF">DN53_07485</name>
</gene>
<dbReference type="Proteomes" id="UP000290261">
    <property type="component" value="Unassembled WGS sequence"/>
</dbReference>
<accession>A0A444VPE7</accession>
<dbReference type="PROSITE" id="PS51257">
    <property type="entry name" value="PROKAR_LIPOPROTEIN"/>
    <property type="match status" value="1"/>
</dbReference>
<comment type="caution">
    <text evidence="1">The sequence shown here is derived from an EMBL/GenBank/DDBJ whole genome shotgun (WGS) entry which is preliminary data.</text>
</comment>
<evidence type="ECO:0000313" key="1">
    <source>
        <dbReference type="EMBL" id="RYC52562.1"/>
    </source>
</evidence>
<dbReference type="RefSeq" id="WP_129653252.1">
    <property type="nucleotide sequence ID" value="NZ_ML142907.1"/>
</dbReference>
<organism evidence="1 2">
    <name type="scientific">Flagellimonas olearia</name>
    <dbReference type="NCBI Taxonomy" id="552546"/>
    <lineage>
        <taxon>Bacteria</taxon>
        <taxon>Pseudomonadati</taxon>
        <taxon>Bacteroidota</taxon>
        <taxon>Flavobacteriia</taxon>
        <taxon>Flavobacteriales</taxon>
        <taxon>Flavobacteriaceae</taxon>
        <taxon>Flagellimonas</taxon>
    </lineage>
</organism>
<keyword evidence="2" id="KW-1185">Reference proteome</keyword>
<dbReference type="EMBL" id="JJMP01000002">
    <property type="protein sequence ID" value="RYC52562.1"/>
    <property type="molecule type" value="Genomic_DNA"/>
</dbReference>
<evidence type="ECO:0000313" key="2">
    <source>
        <dbReference type="Proteomes" id="UP000290261"/>
    </source>
</evidence>
<sequence length="439" mass="48766">MKKFKKHISLLFFVCIAFSCSEEKLIDKIYSDTTTGIVIRTLTDPDTISFDIFDTSPTWDMEVEIQDKENGSTLSEVRLYFTFIDNNDEPSDDTSTEALVATYPASHFSTPGEFGLPTGVLSLSYAEALSTAGITVADVLPGDTFFYRVEAELADGRVFTNDANGTVSGGTFFTSPFQYSESLDDGIEFEVADENRNIVDVTEGATNDDFLFTISIDMSDPAFAEADYLESVTVYRSFSDRNILEGEEDMSEEEAVFGEFVLTDFTDTEGVLTMEYGFTQSELYGPDLAFEDLLPNDQFRLRYEIMTTDGRIITTTESGTEYYFTYDVFECIQLNAEEPYPGEYTIAFIDDWGDGWNGASIEVIIDGGEPQNYTLENGEEGLANFTIPEGTTTLELFFRGGDYDIECGFTIYDPNDKPAASVAVESAVADTPIELLVCE</sequence>
<protein>
    <submittedName>
        <fullName evidence="1">Uncharacterized protein</fullName>
    </submittedName>
</protein>
<reference evidence="1 2" key="1">
    <citation type="submission" date="2014-04" db="EMBL/GenBank/DDBJ databases">
        <title>Whole genome of Muricauda olearia.</title>
        <authorList>
            <person name="Zhang X.-H."/>
            <person name="Tang K."/>
        </authorList>
    </citation>
    <scope>NUCLEOTIDE SEQUENCE [LARGE SCALE GENOMIC DNA]</scope>
    <source>
        <strain evidence="1 2">Th120</strain>
    </source>
</reference>
<dbReference type="AlphaFoldDB" id="A0A444VPE7"/>